<protein>
    <submittedName>
        <fullName evidence="2">Uncharacterized protein</fullName>
    </submittedName>
</protein>
<name>A0AAW1Q3K6_9CHLO</name>
<sequence>MLRTLEHCRELAGGWKLVVMNYLAPEDGWHSLAEKRFDEGLEKAVQQSMARTRQLSPAHLHGDLRPSDLCARRSAHHD</sequence>
<dbReference type="AlphaFoldDB" id="A0AAW1Q3K6"/>
<evidence type="ECO:0000313" key="3">
    <source>
        <dbReference type="Proteomes" id="UP001465755"/>
    </source>
</evidence>
<feature type="compositionally biased region" description="Polar residues" evidence="1">
    <location>
        <begin position="45"/>
        <end position="55"/>
    </location>
</feature>
<reference evidence="2 3" key="1">
    <citation type="journal article" date="2024" name="Nat. Commun.">
        <title>Phylogenomics reveals the evolutionary origins of lichenization in chlorophyte algae.</title>
        <authorList>
            <person name="Puginier C."/>
            <person name="Libourel C."/>
            <person name="Otte J."/>
            <person name="Skaloud P."/>
            <person name="Haon M."/>
            <person name="Grisel S."/>
            <person name="Petersen M."/>
            <person name="Berrin J.G."/>
            <person name="Delaux P.M."/>
            <person name="Dal Grande F."/>
            <person name="Keller J."/>
        </authorList>
    </citation>
    <scope>NUCLEOTIDE SEQUENCE [LARGE SCALE GENOMIC DNA]</scope>
    <source>
        <strain evidence="2 3">SAG 2036</strain>
    </source>
</reference>
<comment type="caution">
    <text evidence="2">The sequence shown here is derived from an EMBL/GenBank/DDBJ whole genome shotgun (WGS) entry which is preliminary data.</text>
</comment>
<dbReference type="EMBL" id="JALJOQ010000001">
    <property type="protein sequence ID" value="KAK9814962.1"/>
    <property type="molecule type" value="Genomic_DNA"/>
</dbReference>
<gene>
    <name evidence="2" type="ORF">WJX73_003367</name>
</gene>
<organism evidence="2 3">
    <name type="scientific">Symbiochloris irregularis</name>
    <dbReference type="NCBI Taxonomy" id="706552"/>
    <lineage>
        <taxon>Eukaryota</taxon>
        <taxon>Viridiplantae</taxon>
        <taxon>Chlorophyta</taxon>
        <taxon>core chlorophytes</taxon>
        <taxon>Trebouxiophyceae</taxon>
        <taxon>Trebouxiales</taxon>
        <taxon>Trebouxiaceae</taxon>
        <taxon>Symbiochloris</taxon>
    </lineage>
</organism>
<evidence type="ECO:0000313" key="2">
    <source>
        <dbReference type="EMBL" id="KAK9814962.1"/>
    </source>
</evidence>
<accession>A0AAW1Q3K6</accession>
<proteinExistence type="predicted"/>
<feature type="region of interest" description="Disordered" evidence="1">
    <location>
        <begin position="44"/>
        <end position="78"/>
    </location>
</feature>
<evidence type="ECO:0000256" key="1">
    <source>
        <dbReference type="SAM" id="MobiDB-lite"/>
    </source>
</evidence>
<keyword evidence="3" id="KW-1185">Reference proteome</keyword>
<dbReference type="Proteomes" id="UP001465755">
    <property type="component" value="Unassembled WGS sequence"/>
</dbReference>